<dbReference type="SUPFAM" id="SSF57667">
    <property type="entry name" value="beta-beta-alpha zinc fingers"/>
    <property type="match status" value="4"/>
</dbReference>
<evidence type="ECO:0000313" key="8">
    <source>
        <dbReference type="EMBL" id="OXA58886.1"/>
    </source>
</evidence>
<feature type="compositionally biased region" description="Basic and acidic residues" evidence="6">
    <location>
        <begin position="138"/>
        <end position="156"/>
    </location>
</feature>
<dbReference type="SMART" id="SM00355">
    <property type="entry name" value="ZnF_C2H2"/>
    <property type="match status" value="20"/>
</dbReference>
<evidence type="ECO:0000313" key="9">
    <source>
        <dbReference type="Proteomes" id="UP000198287"/>
    </source>
</evidence>
<feature type="region of interest" description="Disordered" evidence="6">
    <location>
        <begin position="116"/>
        <end position="156"/>
    </location>
</feature>
<keyword evidence="1" id="KW-0479">Metal-binding</keyword>
<evidence type="ECO:0000256" key="3">
    <source>
        <dbReference type="ARBA" id="ARBA00022771"/>
    </source>
</evidence>
<feature type="region of interest" description="Disordered" evidence="6">
    <location>
        <begin position="1040"/>
        <end position="1062"/>
    </location>
</feature>
<feature type="region of interest" description="Disordered" evidence="6">
    <location>
        <begin position="352"/>
        <end position="375"/>
    </location>
</feature>
<feature type="domain" description="C2H2-type" evidence="7">
    <location>
        <begin position="25"/>
        <end position="48"/>
    </location>
</feature>
<dbReference type="EMBL" id="LNIX01000002">
    <property type="protein sequence ID" value="OXA58886.1"/>
    <property type="molecule type" value="Genomic_DNA"/>
</dbReference>
<gene>
    <name evidence="8" type="ORF">Fcan01_04978</name>
</gene>
<feature type="compositionally biased region" description="Low complexity" evidence="6">
    <location>
        <begin position="636"/>
        <end position="645"/>
    </location>
</feature>
<feature type="domain" description="C2H2-type" evidence="7">
    <location>
        <begin position="1259"/>
        <end position="1286"/>
    </location>
</feature>
<sequence length="1584" mass="178420">MVGKKKACSKQKSSSSLFSSSSRKFVCESCGYATVLKARFTKHVKYHSMPYIKCEFCDFRTQYTWNLDRHMKNHNSLGKMECPLCNFTCDMKQSLTSHVQNHHNNVPEEVLAQFRTNGASSPRKSPESSELDGYQDQQNKDHGSCPPDLKRLKKSNEQEDRSLFMKKFYKCKLCNFNALSEMSLNRHVIQSHPSSAVASSALTKIPNLLQKIKIRSPMPVLLKNSSEISGCSPTVVKTKPMPSLIPIPKGVSSYQTKSSPSNAEKSDCDSAHDDKNQVYEDISKVQFLLQLGLNPKPRPEVHESLGSLYNDIKPYYSSKRIQPQRRTSFFEKLSKKLTSNNNSQISNDLSQTSSVIAPPSSPHPSTASSSIMNSRNGNTINSISITSNSTRCQYCRHRCKTSADLINHLESCREAKRFLVEEEQNEQLEKIEENQIFVWTDENGGNVGDYANVDEENADEQDTQDNMEGQEFFHNFESFSGLTVDLENDGDYEEQMSSPASINSPRGAVTKSRKVYQCPQKDCKFWSITASRFHVHVVGHYNTKPFECSQCSYRSNWRWDITKHIKLKTMRDPGHIKAKVLLTHESGERNYRKYDRYLVPMAVTYNADSKLPDCSTVASKRSDVEVAHSPSPPKSSPSAKSNSNSLTRSSQNLLGGLISMPKLIKAPTLSSLEGTYTSLRQALNSDSLKAITPSLPILKPIITISPMLPSKSSAGRTFVEKRMLAGGEILQNMESLGRDITVTPIISGNSHQLPGDNKPTVTWKCKKCQFKHSSKEQVIFHINDTHKPKSGESMSILSQNNLVQVGRLGTGMLNRQTTTNADYWDCQDISISPAKINSRNSESCDNQEKFGQVYTCAYCQDEFSSRKEIQQHIQCHGVNVNAAVQPVGDDEDDDMENASDLILPEEICAKPRGLAQQDGLVYKKYHCQECPYVTDSKGQFIYHKKFHIPSPNAPYKCNNCSYRVSHKHLLQQHVRVHLLQDHQNAENLFGSEKYFNGAAEEETLLKRPRVLLWKDGKPLSVVRCRFCPQVFVSGDDLMEHEQQHDEGHGSDEGDDNDNNDQVLNLSMKLDPKNLLVGSEKDVTERLSRSPTPSCQSQTPFLYLCSQCPARFLYEKELRIHHTFHERKYEFTCSLCSYTARQEVPHLKSHMNVHSAEYQERTLSLLKGKYRAAPKLTFECCKDNNKSTSSIPPPLRKMKPVTISPSTNSSISEKGDGGQEDTTMSFICDASLPCRSCPARFNTFASFLHHSQQHGKTTQFNCKHCDFGAESRNNLTLHSILHAGSEVTIEPEIADVDNFDKSVSNLIPQQIPTVVPGADANDHGGDHDDGTTDFSVVRAYQGNPNFQYPTFVKNGRVKSKRYKCFKCPSAFEKRDQYKVHMGLHGSMQRYKCTVCDYSVTYYANFIQHLKKHLNQENVSKEQLVATPLSKMGKNIPASSLPVGAPFDCEDAVKIKKVVPPLVLKVPKTIISQKLLLCPHCPFKTENEKTFTDHASFHGRSLKETCPFCDFSSNEKESLKEHLRVHFDTDFQPSELAKDAKLQKNKSDEGTSSDSEDSEVDDYEVAVKKVNKKKVLVNSNPEISVD</sequence>
<dbReference type="OMA" id="HCLVDET"/>
<feature type="domain" description="C2H2-type" evidence="7">
    <location>
        <begin position="1361"/>
        <end position="1388"/>
    </location>
</feature>
<dbReference type="PROSITE" id="PS00028">
    <property type="entry name" value="ZINC_FINGER_C2H2_1"/>
    <property type="match status" value="8"/>
</dbReference>
<evidence type="ECO:0000256" key="6">
    <source>
        <dbReference type="SAM" id="MobiDB-lite"/>
    </source>
</evidence>
<dbReference type="PROSITE" id="PS50157">
    <property type="entry name" value="ZINC_FINGER_C2H2_2"/>
    <property type="match status" value="7"/>
</dbReference>
<feature type="domain" description="C2H2-type" evidence="7">
    <location>
        <begin position="955"/>
        <end position="982"/>
    </location>
</feature>
<dbReference type="InterPro" id="IPR036236">
    <property type="entry name" value="Znf_C2H2_sf"/>
</dbReference>
<evidence type="ECO:0000256" key="1">
    <source>
        <dbReference type="ARBA" id="ARBA00022723"/>
    </source>
</evidence>
<accession>A0A226EQL6</accession>
<evidence type="ECO:0000256" key="4">
    <source>
        <dbReference type="ARBA" id="ARBA00022833"/>
    </source>
</evidence>
<keyword evidence="2" id="KW-0677">Repeat</keyword>
<feature type="compositionally biased region" description="Polar residues" evidence="6">
    <location>
        <begin position="1202"/>
        <end position="1211"/>
    </location>
</feature>
<dbReference type="Proteomes" id="UP000198287">
    <property type="component" value="Unassembled WGS sequence"/>
</dbReference>
<feature type="domain" description="C2H2-type" evidence="7">
    <location>
        <begin position="1102"/>
        <end position="1129"/>
    </location>
</feature>
<feature type="region of interest" description="Disordered" evidence="6">
    <location>
        <begin position="1186"/>
        <end position="1217"/>
    </location>
</feature>
<dbReference type="PANTHER" id="PTHR24403:SF67">
    <property type="entry name" value="FI01116P-RELATED"/>
    <property type="match status" value="1"/>
</dbReference>
<keyword evidence="9" id="KW-1185">Reference proteome</keyword>
<feature type="compositionally biased region" description="Low complexity" evidence="6">
    <location>
        <begin position="363"/>
        <end position="375"/>
    </location>
</feature>
<organism evidence="8 9">
    <name type="scientific">Folsomia candida</name>
    <name type="common">Springtail</name>
    <dbReference type="NCBI Taxonomy" id="158441"/>
    <lineage>
        <taxon>Eukaryota</taxon>
        <taxon>Metazoa</taxon>
        <taxon>Ecdysozoa</taxon>
        <taxon>Arthropoda</taxon>
        <taxon>Hexapoda</taxon>
        <taxon>Collembola</taxon>
        <taxon>Entomobryomorpha</taxon>
        <taxon>Isotomoidea</taxon>
        <taxon>Isotomidae</taxon>
        <taxon>Proisotominae</taxon>
        <taxon>Folsomia</taxon>
    </lineage>
</organism>
<comment type="caution">
    <text evidence="8">The sequence shown here is derived from an EMBL/GenBank/DDBJ whole genome shotgun (WGS) entry which is preliminary data.</text>
</comment>
<dbReference type="PANTHER" id="PTHR24403">
    <property type="entry name" value="ZINC FINGER PROTEIN"/>
    <property type="match status" value="1"/>
</dbReference>
<proteinExistence type="predicted"/>
<dbReference type="OrthoDB" id="6417347at2759"/>
<feature type="compositionally biased region" description="Basic and acidic residues" evidence="6">
    <location>
        <begin position="1534"/>
        <end position="1547"/>
    </location>
</feature>
<feature type="region of interest" description="Disordered" evidence="6">
    <location>
        <begin position="621"/>
        <end position="648"/>
    </location>
</feature>
<feature type="compositionally biased region" description="Polar residues" evidence="6">
    <location>
        <begin position="252"/>
        <end position="263"/>
    </location>
</feature>
<dbReference type="InterPro" id="IPR050688">
    <property type="entry name" value="Zinc_finger/UBP_domain"/>
</dbReference>
<feature type="compositionally biased region" description="Basic and acidic residues" evidence="6">
    <location>
        <begin position="1040"/>
        <end position="1051"/>
    </location>
</feature>
<keyword evidence="3 5" id="KW-0863">Zinc-finger</keyword>
<keyword evidence="4" id="KW-0862">Zinc</keyword>
<dbReference type="GO" id="GO:0008270">
    <property type="term" value="F:zinc ion binding"/>
    <property type="evidence" value="ECO:0007669"/>
    <property type="project" value="UniProtKB-KW"/>
</dbReference>
<dbReference type="Gene3D" id="3.30.160.60">
    <property type="entry name" value="Classic Zinc Finger"/>
    <property type="match status" value="7"/>
</dbReference>
<feature type="region of interest" description="Disordered" evidence="6">
    <location>
        <begin position="1534"/>
        <end position="1560"/>
    </location>
</feature>
<feature type="domain" description="C2H2-type" evidence="7">
    <location>
        <begin position="1389"/>
        <end position="1416"/>
    </location>
</feature>
<name>A0A226EQL6_FOLCA</name>
<dbReference type="GO" id="GO:0005634">
    <property type="term" value="C:nucleus"/>
    <property type="evidence" value="ECO:0007669"/>
    <property type="project" value="TreeGrafter"/>
</dbReference>
<dbReference type="InterPro" id="IPR013087">
    <property type="entry name" value="Znf_C2H2_type"/>
</dbReference>
<feature type="region of interest" description="Disordered" evidence="6">
    <location>
        <begin position="246"/>
        <end position="272"/>
    </location>
</feature>
<evidence type="ECO:0000256" key="2">
    <source>
        <dbReference type="ARBA" id="ARBA00022737"/>
    </source>
</evidence>
<dbReference type="GO" id="GO:0045944">
    <property type="term" value="P:positive regulation of transcription by RNA polymerase II"/>
    <property type="evidence" value="ECO:0007669"/>
    <property type="project" value="TreeGrafter"/>
</dbReference>
<evidence type="ECO:0000256" key="5">
    <source>
        <dbReference type="PROSITE-ProRule" id="PRU00042"/>
    </source>
</evidence>
<reference evidence="8 9" key="1">
    <citation type="submission" date="2015-12" db="EMBL/GenBank/DDBJ databases">
        <title>The genome of Folsomia candida.</title>
        <authorList>
            <person name="Faddeeva A."/>
            <person name="Derks M.F."/>
            <person name="Anvar Y."/>
            <person name="Smit S."/>
            <person name="Van Straalen N."/>
            <person name="Roelofs D."/>
        </authorList>
    </citation>
    <scope>NUCLEOTIDE SEQUENCE [LARGE SCALE GENOMIC DNA]</scope>
    <source>
        <strain evidence="8 9">VU population</strain>
        <tissue evidence="8">Whole body</tissue>
    </source>
</reference>
<evidence type="ECO:0000259" key="7">
    <source>
        <dbReference type="PROSITE" id="PS50157"/>
    </source>
</evidence>
<protein>
    <submittedName>
        <fullName evidence="8">Zinc finger protein Xfin</fullName>
    </submittedName>
</protein>
<feature type="domain" description="C2H2-type" evidence="7">
    <location>
        <begin position="854"/>
        <end position="876"/>
    </location>
</feature>